<dbReference type="VEuPathDB" id="CryptoDB:Cvel_8263"/>
<protein>
    <submittedName>
        <fullName evidence="3">Uncharacterized protein</fullName>
    </submittedName>
</protein>
<name>A0A0G4HSC1_9ALVE</name>
<feature type="chain" id="PRO_5005191918" evidence="2">
    <location>
        <begin position="24"/>
        <end position="224"/>
    </location>
</feature>
<proteinExistence type="predicted"/>
<sequence length="224" mass="23392">MLRSGAAVFALSVLALDPPSVQAQTVSLSPQEELDYLYTKGSLPIDHAEPISLQGVVWTPSVVPRDGGGETAETVSPSDLVVVSWSAAPAPASPEGEEKQQGEAAGSSVPAEVSASEFEGMVLKEIERLEGREGATLRGSSVAQETAAAESGMGTEEKAETPRGENRLLQPINYCPDQCRGVLPAYPCCGYCCAIAVMRGVCCRRCCVANGARPARCAQACVAY</sequence>
<evidence type="ECO:0000256" key="2">
    <source>
        <dbReference type="SAM" id="SignalP"/>
    </source>
</evidence>
<keyword evidence="2" id="KW-0732">Signal</keyword>
<evidence type="ECO:0000313" key="3">
    <source>
        <dbReference type="EMBL" id="CEM47267.1"/>
    </source>
</evidence>
<dbReference type="EMBL" id="CDMZ01003691">
    <property type="protein sequence ID" value="CEM47267.1"/>
    <property type="molecule type" value="Genomic_DNA"/>
</dbReference>
<reference evidence="3" key="1">
    <citation type="submission" date="2014-11" db="EMBL/GenBank/DDBJ databases">
        <authorList>
            <person name="Otto D Thomas"/>
            <person name="Naeem Raeece"/>
        </authorList>
    </citation>
    <scope>NUCLEOTIDE SEQUENCE</scope>
</reference>
<organism evidence="3">
    <name type="scientific">Chromera velia CCMP2878</name>
    <dbReference type="NCBI Taxonomy" id="1169474"/>
    <lineage>
        <taxon>Eukaryota</taxon>
        <taxon>Sar</taxon>
        <taxon>Alveolata</taxon>
        <taxon>Colpodellida</taxon>
        <taxon>Chromeraceae</taxon>
        <taxon>Chromera</taxon>
    </lineage>
</organism>
<feature type="region of interest" description="Disordered" evidence="1">
    <location>
        <begin position="88"/>
        <end position="113"/>
    </location>
</feature>
<dbReference type="AlphaFoldDB" id="A0A0G4HSC1"/>
<gene>
    <name evidence="3" type="ORF">Cvel_8263</name>
</gene>
<feature type="region of interest" description="Disordered" evidence="1">
    <location>
        <begin position="134"/>
        <end position="163"/>
    </location>
</feature>
<feature type="signal peptide" evidence="2">
    <location>
        <begin position="1"/>
        <end position="23"/>
    </location>
</feature>
<evidence type="ECO:0000256" key="1">
    <source>
        <dbReference type="SAM" id="MobiDB-lite"/>
    </source>
</evidence>
<accession>A0A0G4HSC1</accession>